<keyword evidence="3 7" id="KW-0288">FMN</keyword>
<dbReference type="PANTHER" id="PTHR10578">
    <property type="entry name" value="S -2-HYDROXY-ACID OXIDASE-RELATED"/>
    <property type="match status" value="1"/>
</dbReference>
<evidence type="ECO:0000256" key="6">
    <source>
        <dbReference type="PIRSR" id="PIRSR000138-1"/>
    </source>
</evidence>
<proteinExistence type="inferred from homology"/>
<keyword evidence="4" id="KW-0560">Oxidoreductase</keyword>
<evidence type="ECO:0000313" key="10">
    <source>
        <dbReference type="Proteomes" id="UP000199340"/>
    </source>
</evidence>
<comment type="cofactor">
    <cofactor evidence="1">
        <name>FMN</name>
        <dbReference type="ChEBI" id="CHEBI:58210"/>
    </cofactor>
</comment>
<dbReference type="GO" id="GO:0004459">
    <property type="term" value="F:L-lactate dehydrogenase (NAD+) activity"/>
    <property type="evidence" value="ECO:0007669"/>
    <property type="project" value="TreeGrafter"/>
</dbReference>
<name>A0A1G8GBP4_9RHOB</name>
<keyword evidence="10" id="KW-1185">Reference proteome</keyword>
<feature type="domain" description="FMN hydroxy acid dehydrogenase" evidence="8">
    <location>
        <begin position="1"/>
        <end position="377"/>
    </location>
</feature>
<sequence length="377" mass="40573">MRLERAASIDDLRLMARRRIPRFAFDLVDGGAENERNMRRNSQAFQEVELTPRYMVDVSAIDTRARLFGKTYDLPFGMAPIGMLNAFWPNADLTLARLCAKENVPYVASSAASTTLEELAEAADGNGWFQLYVSSDDTVTEGLIARAEAAGYDTMVVTADVPAAGKRDRDIRNQLAVPFRITPEVLLHLALNPRWSLETLRHGKPNVANYADLLQSATSYADVQKTLITPGFTWDALERLRDRWKGKLLVKGILHPQDAVSCADMGCDGIVVSNHGGRQVAFGPPTIEALPAIADAVTGKIGIAIDSGVRRGADVLRAKALGADFVFAGRAFAYGVGAGGTPGGQRAMDILKLELVRALGQLGAASFEGVGSSALAR</sequence>
<dbReference type="STRING" id="490829.SAMN05421850_1017"/>
<feature type="binding site" evidence="7">
    <location>
        <position position="130"/>
    </location>
    <ligand>
        <name>FMN</name>
        <dbReference type="ChEBI" id="CHEBI:58210"/>
    </ligand>
</feature>
<feature type="binding site" evidence="7">
    <location>
        <position position="109"/>
    </location>
    <ligand>
        <name>FMN</name>
        <dbReference type="ChEBI" id="CHEBI:58210"/>
    </ligand>
</feature>
<feature type="binding site" evidence="7">
    <location>
        <position position="251"/>
    </location>
    <ligand>
        <name>FMN</name>
        <dbReference type="ChEBI" id="CHEBI:58210"/>
    </ligand>
</feature>
<feature type="binding site" evidence="7">
    <location>
        <position position="132"/>
    </location>
    <ligand>
        <name>glyoxylate</name>
        <dbReference type="ChEBI" id="CHEBI:36655"/>
    </ligand>
</feature>
<gene>
    <name evidence="9" type="ORF">SAMN05421850_1017</name>
</gene>
<evidence type="ECO:0000259" key="8">
    <source>
        <dbReference type="PROSITE" id="PS51349"/>
    </source>
</evidence>
<evidence type="ECO:0000256" key="1">
    <source>
        <dbReference type="ARBA" id="ARBA00001917"/>
    </source>
</evidence>
<dbReference type="RefSeq" id="WP_245723238.1">
    <property type="nucleotide sequence ID" value="NZ_FNEB01000001.1"/>
</dbReference>
<evidence type="ECO:0000256" key="4">
    <source>
        <dbReference type="ARBA" id="ARBA00023002"/>
    </source>
</evidence>
<dbReference type="PROSITE" id="PS51349">
    <property type="entry name" value="FMN_HYDROXY_ACID_DH_2"/>
    <property type="match status" value="1"/>
</dbReference>
<feature type="active site" description="Proton acceptor" evidence="6">
    <location>
        <position position="275"/>
    </location>
</feature>
<dbReference type="CDD" id="cd02809">
    <property type="entry name" value="alpha_hydroxyacid_oxid_FMN"/>
    <property type="match status" value="1"/>
</dbReference>
<dbReference type="GO" id="GO:0005886">
    <property type="term" value="C:plasma membrane"/>
    <property type="evidence" value="ECO:0007669"/>
    <property type="project" value="TreeGrafter"/>
</dbReference>
<dbReference type="FunFam" id="3.20.20.70:FF:000029">
    <property type="entry name" value="L-lactate dehydrogenase"/>
    <property type="match status" value="1"/>
</dbReference>
<dbReference type="EMBL" id="FNEB01000001">
    <property type="protein sequence ID" value="SDH91795.1"/>
    <property type="molecule type" value="Genomic_DNA"/>
</dbReference>
<dbReference type="InterPro" id="IPR037396">
    <property type="entry name" value="FMN_HAD"/>
</dbReference>
<accession>A0A1G8GBP4</accession>
<feature type="binding site" evidence="7">
    <location>
        <begin position="329"/>
        <end position="330"/>
    </location>
    <ligand>
        <name>FMN</name>
        <dbReference type="ChEBI" id="CHEBI:58210"/>
    </ligand>
</feature>
<dbReference type="InterPro" id="IPR012133">
    <property type="entry name" value="Alpha-hydoxy_acid_DH_FMN"/>
</dbReference>
<dbReference type="GO" id="GO:0009060">
    <property type="term" value="P:aerobic respiration"/>
    <property type="evidence" value="ECO:0007669"/>
    <property type="project" value="TreeGrafter"/>
</dbReference>
<dbReference type="InterPro" id="IPR000262">
    <property type="entry name" value="FMN-dep_DH"/>
</dbReference>
<feature type="binding site" evidence="7">
    <location>
        <position position="275"/>
    </location>
    <ligand>
        <name>glyoxylate</name>
        <dbReference type="ChEBI" id="CHEBI:36655"/>
    </ligand>
</feature>
<protein>
    <submittedName>
        <fullName evidence="9">L-lactate dehydrogenase (Cytochrome)/(S)-mandelate dehydrogenase</fullName>
    </submittedName>
</protein>
<feature type="binding site" evidence="7">
    <location>
        <begin position="80"/>
        <end position="82"/>
    </location>
    <ligand>
        <name>FMN</name>
        <dbReference type="ChEBI" id="CHEBI:58210"/>
    </ligand>
</feature>
<dbReference type="SUPFAM" id="SSF51395">
    <property type="entry name" value="FMN-linked oxidoreductases"/>
    <property type="match status" value="1"/>
</dbReference>
<evidence type="ECO:0000313" key="9">
    <source>
        <dbReference type="EMBL" id="SDH91795.1"/>
    </source>
</evidence>
<dbReference type="PANTHER" id="PTHR10578:SF107">
    <property type="entry name" value="2-HYDROXYACID OXIDASE 1"/>
    <property type="match status" value="1"/>
</dbReference>
<evidence type="ECO:0000256" key="7">
    <source>
        <dbReference type="PIRSR" id="PIRSR000138-2"/>
    </source>
</evidence>
<feature type="binding site" evidence="7">
    <location>
        <position position="167"/>
    </location>
    <ligand>
        <name>glyoxylate</name>
        <dbReference type="ChEBI" id="CHEBI:36655"/>
    </ligand>
</feature>
<comment type="similarity">
    <text evidence="5">Belongs to the FMN-dependent alpha-hydroxy acid dehydrogenase family.</text>
</comment>
<evidence type="ECO:0000256" key="5">
    <source>
        <dbReference type="ARBA" id="ARBA00024042"/>
    </source>
</evidence>
<organism evidence="9 10">
    <name type="scientific">Lutimaribacter saemankumensis</name>
    <dbReference type="NCBI Taxonomy" id="490829"/>
    <lineage>
        <taxon>Bacteria</taxon>
        <taxon>Pseudomonadati</taxon>
        <taxon>Pseudomonadota</taxon>
        <taxon>Alphaproteobacteria</taxon>
        <taxon>Rhodobacterales</taxon>
        <taxon>Roseobacteraceae</taxon>
        <taxon>Lutimaribacter</taxon>
    </lineage>
</organism>
<feature type="binding site" evidence="7">
    <location>
        <begin position="306"/>
        <end position="310"/>
    </location>
    <ligand>
        <name>FMN</name>
        <dbReference type="ChEBI" id="CHEBI:58210"/>
    </ligand>
</feature>
<dbReference type="PIRSF" id="PIRSF000138">
    <property type="entry name" value="Al-hdrx_acd_dh"/>
    <property type="match status" value="1"/>
</dbReference>
<dbReference type="Pfam" id="PF01070">
    <property type="entry name" value="FMN_dh"/>
    <property type="match status" value="1"/>
</dbReference>
<dbReference type="AlphaFoldDB" id="A0A1G8GBP4"/>
<feature type="binding site" evidence="7">
    <location>
        <position position="158"/>
    </location>
    <ligand>
        <name>FMN</name>
        <dbReference type="ChEBI" id="CHEBI:58210"/>
    </ligand>
</feature>
<evidence type="ECO:0000256" key="2">
    <source>
        <dbReference type="ARBA" id="ARBA00022630"/>
    </source>
</evidence>
<keyword evidence="2 7" id="KW-0285">Flavoprotein</keyword>
<feature type="binding site" evidence="7">
    <location>
        <position position="273"/>
    </location>
    <ligand>
        <name>FMN</name>
        <dbReference type="ChEBI" id="CHEBI:58210"/>
    </ligand>
</feature>
<feature type="binding site" evidence="7">
    <location>
        <position position="278"/>
    </location>
    <ligand>
        <name>glyoxylate</name>
        <dbReference type="ChEBI" id="CHEBI:36655"/>
    </ligand>
</feature>
<dbReference type="Proteomes" id="UP000199340">
    <property type="component" value="Unassembled WGS sequence"/>
</dbReference>
<dbReference type="InterPro" id="IPR008259">
    <property type="entry name" value="FMN_hydac_DH_AS"/>
</dbReference>
<dbReference type="GO" id="GO:0010181">
    <property type="term" value="F:FMN binding"/>
    <property type="evidence" value="ECO:0007669"/>
    <property type="project" value="InterPro"/>
</dbReference>
<dbReference type="InterPro" id="IPR013785">
    <property type="entry name" value="Aldolase_TIM"/>
</dbReference>
<evidence type="ECO:0000256" key="3">
    <source>
        <dbReference type="ARBA" id="ARBA00022643"/>
    </source>
</evidence>
<reference evidence="9 10" key="1">
    <citation type="submission" date="2016-10" db="EMBL/GenBank/DDBJ databases">
        <authorList>
            <person name="de Groot N.N."/>
        </authorList>
    </citation>
    <scope>NUCLEOTIDE SEQUENCE [LARGE SCALE GENOMIC DNA]</scope>
    <source>
        <strain evidence="9 10">DSM 28010</strain>
    </source>
</reference>
<dbReference type="Gene3D" id="3.20.20.70">
    <property type="entry name" value="Aldolase class I"/>
    <property type="match status" value="1"/>
</dbReference>
<dbReference type="PROSITE" id="PS00557">
    <property type="entry name" value="FMN_HYDROXY_ACID_DH_1"/>
    <property type="match status" value="1"/>
</dbReference>